<protein>
    <submittedName>
        <fullName evidence="1">Uncharacterized protein</fullName>
    </submittedName>
</protein>
<dbReference type="EMBL" id="BPLQ01004772">
    <property type="protein sequence ID" value="GIY10560.1"/>
    <property type="molecule type" value="Genomic_DNA"/>
</dbReference>
<organism evidence="1 2">
    <name type="scientific">Caerostris darwini</name>
    <dbReference type="NCBI Taxonomy" id="1538125"/>
    <lineage>
        <taxon>Eukaryota</taxon>
        <taxon>Metazoa</taxon>
        <taxon>Ecdysozoa</taxon>
        <taxon>Arthropoda</taxon>
        <taxon>Chelicerata</taxon>
        <taxon>Arachnida</taxon>
        <taxon>Araneae</taxon>
        <taxon>Araneomorphae</taxon>
        <taxon>Entelegynae</taxon>
        <taxon>Araneoidea</taxon>
        <taxon>Araneidae</taxon>
        <taxon>Caerostris</taxon>
    </lineage>
</organism>
<name>A0AAV4QMA7_9ARAC</name>
<sequence>MATETHNQEAMRSPTMANLDIIACDLLTSRSKTDDAFLPPSPLPRPTPPIAVAAGFKGTTGNVIMLLQGP</sequence>
<accession>A0AAV4QMA7</accession>
<proteinExistence type="predicted"/>
<evidence type="ECO:0000313" key="1">
    <source>
        <dbReference type="EMBL" id="GIY10560.1"/>
    </source>
</evidence>
<keyword evidence="2" id="KW-1185">Reference proteome</keyword>
<comment type="caution">
    <text evidence="1">The sequence shown here is derived from an EMBL/GenBank/DDBJ whole genome shotgun (WGS) entry which is preliminary data.</text>
</comment>
<evidence type="ECO:0000313" key="2">
    <source>
        <dbReference type="Proteomes" id="UP001054837"/>
    </source>
</evidence>
<reference evidence="1 2" key="1">
    <citation type="submission" date="2021-06" db="EMBL/GenBank/DDBJ databases">
        <title>Caerostris darwini draft genome.</title>
        <authorList>
            <person name="Kono N."/>
            <person name="Arakawa K."/>
        </authorList>
    </citation>
    <scope>NUCLEOTIDE SEQUENCE [LARGE SCALE GENOMIC DNA]</scope>
</reference>
<dbReference type="AlphaFoldDB" id="A0AAV4QMA7"/>
<gene>
    <name evidence="1" type="ORF">CDAR_91801</name>
</gene>
<dbReference type="Proteomes" id="UP001054837">
    <property type="component" value="Unassembled WGS sequence"/>
</dbReference>